<keyword evidence="1" id="KW-0472">Membrane</keyword>
<name>A0AAP4FXE6_9ENTR</name>
<organism evidence="2 3">
    <name type="scientific">Lelliottia wanjuensis</name>
    <dbReference type="NCBI Taxonomy" id="3050585"/>
    <lineage>
        <taxon>Bacteria</taxon>
        <taxon>Pseudomonadati</taxon>
        <taxon>Pseudomonadota</taxon>
        <taxon>Gammaproteobacteria</taxon>
        <taxon>Enterobacterales</taxon>
        <taxon>Enterobacteriaceae</taxon>
        <taxon>Lelliottia</taxon>
    </lineage>
</organism>
<dbReference type="Proteomes" id="UP001223214">
    <property type="component" value="Unassembled WGS sequence"/>
</dbReference>
<accession>A0AAP4FXE6</accession>
<dbReference type="AlphaFoldDB" id="A0AAP4FXE6"/>
<sequence>MPINRSNTMKLQQIYSTCCEKITTKWGGNLLSSTLVYTSVLIVTHELPERWWRIIYTAIIVSPDSVHVTKMGFGLLAAIICSLIGERFSGKPVLMWFIAYVKAHVFTPFPMLLGLCGFAFWLTPSVTAVVYAILIILMAIFFETFPLYASRRLKGVY</sequence>
<proteinExistence type="predicted"/>
<evidence type="ECO:0000313" key="3">
    <source>
        <dbReference type="Proteomes" id="UP001223214"/>
    </source>
</evidence>
<evidence type="ECO:0000313" key="2">
    <source>
        <dbReference type="EMBL" id="MDK9365453.1"/>
    </source>
</evidence>
<keyword evidence="1" id="KW-0812">Transmembrane</keyword>
<keyword evidence="3" id="KW-1185">Reference proteome</keyword>
<comment type="caution">
    <text evidence="2">The sequence shown here is derived from an EMBL/GenBank/DDBJ whole genome shotgun (WGS) entry which is preliminary data.</text>
</comment>
<protein>
    <submittedName>
        <fullName evidence="2">Uncharacterized protein</fullName>
    </submittedName>
</protein>
<evidence type="ECO:0000256" key="1">
    <source>
        <dbReference type="SAM" id="Phobius"/>
    </source>
</evidence>
<feature type="transmembrane region" description="Helical" evidence="1">
    <location>
        <begin position="97"/>
        <end position="122"/>
    </location>
</feature>
<keyword evidence="1" id="KW-1133">Transmembrane helix</keyword>
<reference evidence="2 3" key="1">
    <citation type="submission" date="2023-06" db="EMBL/GenBank/DDBJ databases">
        <title>Identification and characterization of antibiotic-resistant Gram-negative bacteria.</title>
        <authorList>
            <person name="Cho G.-S."/>
            <person name="Lee J."/>
            <person name="Tai E."/>
            <person name="Jeong S."/>
            <person name="Kim I."/>
            <person name="Kim B.-E."/>
            <person name="Jeong M.-I."/>
            <person name="Oh K.-K."/>
            <person name="Franz C.M.A.P."/>
        </authorList>
    </citation>
    <scope>NUCLEOTIDE SEQUENCE [LARGE SCALE GENOMIC DNA]</scope>
    <source>
        <strain evidence="2 3">V106_12</strain>
    </source>
</reference>
<dbReference type="EMBL" id="JASSOM010000074">
    <property type="protein sequence ID" value="MDK9365453.1"/>
    <property type="molecule type" value="Genomic_DNA"/>
</dbReference>
<feature type="transmembrane region" description="Helical" evidence="1">
    <location>
        <begin position="128"/>
        <end position="149"/>
    </location>
</feature>
<dbReference type="RefSeq" id="WP_285148419.1">
    <property type="nucleotide sequence ID" value="NZ_JASSOM010000074.1"/>
</dbReference>
<gene>
    <name evidence="2" type="ORF">QQF32_19860</name>
</gene>